<feature type="transmembrane region" description="Helical" evidence="1">
    <location>
        <begin position="20"/>
        <end position="39"/>
    </location>
</feature>
<keyword evidence="1" id="KW-0812">Transmembrane</keyword>
<dbReference type="AlphaFoldDB" id="A0AAV8UDN2"/>
<feature type="transmembrane region" description="Helical" evidence="1">
    <location>
        <begin position="51"/>
        <end position="73"/>
    </location>
</feature>
<reference evidence="2 3" key="1">
    <citation type="submission" date="2021-09" db="EMBL/GenBank/DDBJ databases">
        <title>Genomic insights and catalytic innovation underlie evolution of tropane alkaloids biosynthesis.</title>
        <authorList>
            <person name="Wang Y.-J."/>
            <person name="Tian T."/>
            <person name="Huang J.-P."/>
            <person name="Huang S.-X."/>
        </authorList>
    </citation>
    <scope>NUCLEOTIDE SEQUENCE [LARGE SCALE GENOMIC DNA]</scope>
    <source>
        <strain evidence="2">KIB-2018</strain>
        <tissue evidence="2">Leaf</tissue>
    </source>
</reference>
<gene>
    <name evidence="2" type="ORF">K2173_024799</name>
</gene>
<evidence type="ECO:0000313" key="3">
    <source>
        <dbReference type="Proteomes" id="UP001159364"/>
    </source>
</evidence>
<sequence length="104" mass="11248">MDDGSRRDGDGDGGGGNIKSWWWWVVASGAQLGTGIASWRRGFVGDSRLMPIKAFGIASLFVGSGATATFAALQASDIRRVEDFIEIGANIRDWIEISTRARKE</sequence>
<comment type="caution">
    <text evidence="2">The sequence shown here is derived from an EMBL/GenBank/DDBJ whole genome shotgun (WGS) entry which is preliminary data.</text>
</comment>
<name>A0AAV8UDN2_9ROSI</name>
<organism evidence="2 3">
    <name type="scientific">Erythroxylum novogranatense</name>
    <dbReference type="NCBI Taxonomy" id="1862640"/>
    <lineage>
        <taxon>Eukaryota</taxon>
        <taxon>Viridiplantae</taxon>
        <taxon>Streptophyta</taxon>
        <taxon>Embryophyta</taxon>
        <taxon>Tracheophyta</taxon>
        <taxon>Spermatophyta</taxon>
        <taxon>Magnoliopsida</taxon>
        <taxon>eudicotyledons</taxon>
        <taxon>Gunneridae</taxon>
        <taxon>Pentapetalae</taxon>
        <taxon>rosids</taxon>
        <taxon>fabids</taxon>
        <taxon>Malpighiales</taxon>
        <taxon>Erythroxylaceae</taxon>
        <taxon>Erythroxylum</taxon>
    </lineage>
</organism>
<dbReference type="Proteomes" id="UP001159364">
    <property type="component" value="Linkage Group LG08"/>
</dbReference>
<keyword evidence="3" id="KW-1185">Reference proteome</keyword>
<dbReference type="PANTHER" id="PTHR37744">
    <property type="entry name" value="STAR LIPID TRANSFER-LIKE PROTEIN"/>
    <property type="match status" value="1"/>
</dbReference>
<protein>
    <submittedName>
        <fullName evidence="2">Uncharacterized protein</fullName>
    </submittedName>
</protein>
<accession>A0AAV8UDN2</accession>
<dbReference type="EMBL" id="JAIWQS010000008">
    <property type="protein sequence ID" value="KAJ8900159.1"/>
    <property type="molecule type" value="Genomic_DNA"/>
</dbReference>
<keyword evidence="1" id="KW-1133">Transmembrane helix</keyword>
<keyword evidence="1" id="KW-0472">Membrane</keyword>
<evidence type="ECO:0000313" key="2">
    <source>
        <dbReference type="EMBL" id="KAJ8900159.1"/>
    </source>
</evidence>
<evidence type="ECO:0000256" key="1">
    <source>
        <dbReference type="SAM" id="Phobius"/>
    </source>
</evidence>
<dbReference type="PANTHER" id="PTHR37744:SF1">
    <property type="entry name" value="STAR LIPID TRANSFER-LIKE PROTEIN"/>
    <property type="match status" value="1"/>
</dbReference>
<proteinExistence type="predicted"/>